<keyword evidence="2" id="KW-0812">Transmembrane</keyword>
<protein>
    <submittedName>
        <fullName evidence="3">Uncharacterized protein</fullName>
    </submittedName>
</protein>
<accession>A0A410K010</accession>
<gene>
    <name evidence="3" type="ORF">EP073_09730</name>
</gene>
<dbReference type="Proteomes" id="UP000287502">
    <property type="component" value="Chromosome"/>
</dbReference>
<keyword evidence="4" id="KW-1185">Reference proteome</keyword>
<feature type="region of interest" description="Disordered" evidence="1">
    <location>
        <begin position="1"/>
        <end position="25"/>
    </location>
</feature>
<evidence type="ECO:0000256" key="2">
    <source>
        <dbReference type="SAM" id="Phobius"/>
    </source>
</evidence>
<keyword evidence="2" id="KW-0472">Membrane</keyword>
<sequence length="95" mass="10410">MSEKKRLTEELAAASRAGRNTAPDEGFADRAYRKALESMAEEAEISMVKTPAFAVLVPVLCVLLAVLFITENYMVQEKTLYLMELLVTGVSGVVI</sequence>
<keyword evidence="2" id="KW-1133">Transmembrane helix</keyword>
<reference evidence="3 4" key="1">
    <citation type="submission" date="2019-01" db="EMBL/GenBank/DDBJ databases">
        <title>Geovibrio thiophilus DSM 11263, complete genome.</title>
        <authorList>
            <person name="Spring S."/>
            <person name="Bunk B."/>
            <person name="Sproer C."/>
        </authorList>
    </citation>
    <scope>NUCLEOTIDE SEQUENCE [LARGE SCALE GENOMIC DNA]</scope>
    <source>
        <strain evidence="3 4">DSM 11263</strain>
    </source>
</reference>
<name>A0A410K010_9BACT</name>
<dbReference type="AlphaFoldDB" id="A0A410K010"/>
<evidence type="ECO:0000256" key="1">
    <source>
        <dbReference type="SAM" id="MobiDB-lite"/>
    </source>
</evidence>
<evidence type="ECO:0000313" key="3">
    <source>
        <dbReference type="EMBL" id="QAR33671.1"/>
    </source>
</evidence>
<proteinExistence type="predicted"/>
<dbReference type="KEGG" id="gtl:EP073_09730"/>
<dbReference type="RefSeq" id="WP_128466957.1">
    <property type="nucleotide sequence ID" value="NZ_CP035108.1"/>
</dbReference>
<evidence type="ECO:0000313" key="4">
    <source>
        <dbReference type="Proteomes" id="UP000287502"/>
    </source>
</evidence>
<feature type="transmembrane region" description="Helical" evidence="2">
    <location>
        <begin position="52"/>
        <end position="70"/>
    </location>
</feature>
<organism evidence="3 4">
    <name type="scientific">Geovibrio thiophilus</name>
    <dbReference type="NCBI Taxonomy" id="139438"/>
    <lineage>
        <taxon>Bacteria</taxon>
        <taxon>Pseudomonadati</taxon>
        <taxon>Deferribacterota</taxon>
        <taxon>Deferribacteres</taxon>
        <taxon>Deferribacterales</taxon>
        <taxon>Geovibrionaceae</taxon>
        <taxon>Geovibrio</taxon>
    </lineage>
</organism>
<dbReference type="EMBL" id="CP035108">
    <property type="protein sequence ID" value="QAR33671.1"/>
    <property type="molecule type" value="Genomic_DNA"/>
</dbReference>